<dbReference type="PANTHER" id="PTHR11839:SF15">
    <property type="entry name" value="URIDINE DIPHOSPHATE GLUCOSE PYROPHOSPHATASE NUDT14"/>
    <property type="match status" value="1"/>
</dbReference>
<dbReference type="FunCoup" id="E2AG91">
    <property type="interactions" value="345"/>
</dbReference>
<evidence type="ECO:0000256" key="10">
    <source>
        <dbReference type="ARBA" id="ARBA00071467"/>
    </source>
</evidence>
<dbReference type="GO" id="GO:0046872">
    <property type="term" value="F:metal ion binding"/>
    <property type="evidence" value="ECO:0007669"/>
    <property type="project" value="InterPro"/>
</dbReference>
<dbReference type="GO" id="GO:0008768">
    <property type="term" value="F:UDP-sugar diphosphatase activity"/>
    <property type="evidence" value="ECO:0007669"/>
    <property type="project" value="UniProtKB-EC"/>
</dbReference>
<sequence>MNVTAQEEKNQVVRRRMLDLHDVHVGKVPHDSPWLRSVRLRFLQDGQRKEWDVISIHDSVCIIIFNISRKKLVFVKQFRPAVYYAFLPKEQKDVDVKRYPATLGLALELCAGIVDKDKPLVEIAREELREECGYEAPISAFEEITTYLSSASASAKQTLFYVEVTDDMHIHPGGGAESEGELIEVVELSIPELKDYMRSKEIQSPSSFLFGVTWFLFNKSEYCS</sequence>
<keyword evidence="6" id="KW-0460">Magnesium</keyword>
<gene>
    <name evidence="13" type="ORF">EAG_16264</name>
</gene>
<reference evidence="13 14" key="1">
    <citation type="journal article" date="2010" name="Science">
        <title>Genomic comparison of the ants Camponotus floridanus and Harpegnathos saltator.</title>
        <authorList>
            <person name="Bonasio R."/>
            <person name="Zhang G."/>
            <person name="Ye C."/>
            <person name="Mutti N.S."/>
            <person name="Fang X."/>
            <person name="Qin N."/>
            <person name="Donahue G."/>
            <person name="Yang P."/>
            <person name="Li Q."/>
            <person name="Li C."/>
            <person name="Zhang P."/>
            <person name="Huang Z."/>
            <person name="Berger S.L."/>
            <person name="Reinberg D."/>
            <person name="Wang J."/>
            <person name="Liebig J."/>
        </authorList>
    </citation>
    <scope>NUCLEOTIDE SEQUENCE [LARGE SCALE GENOMIC DNA]</scope>
    <source>
        <strain evidence="14">C129</strain>
    </source>
</reference>
<dbReference type="PROSITE" id="PS51462">
    <property type="entry name" value="NUDIX"/>
    <property type="match status" value="1"/>
</dbReference>
<comment type="subcellular location">
    <subcellularLocation>
        <location evidence="2">Cytoplasm</location>
    </subcellularLocation>
</comment>
<dbReference type="InterPro" id="IPR015797">
    <property type="entry name" value="NUDIX_hydrolase-like_dom_sf"/>
</dbReference>
<accession>E2AG91</accession>
<dbReference type="EC" id="3.6.1.45" evidence="9"/>
<evidence type="ECO:0000256" key="2">
    <source>
        <dbReference type="ARBA" id="ARBA00004496"/>
    </source>
</evidence>
<evidence type="ECO:0000256" key="3">
    <source>
        <dbReference type="ARBA" id="ARBA00011738"/>
    </source>
</evidence>
<dbReference type="GO" id="GO:0006753">
    <property type="term" value="P:nucleoside phosphate metabolic process"/>
    <property type="evidence" value="ECO:0007669"/>
    <property type="project" value="TreeGrafter"/>
</dbReference>
<keyword evidence="4" id="KW-0963">Cytoplasm</keyword>
<dbReference type="GO" id="GO:0005737">
    <property type="term" value="C:cytoplasm"/>
    <property type="evidence" value="ECO:0007669"/>
    <property type="project" value="UniProtKB-SubCell"/>
</dbReference>
<dbReference type="NCBIfam" id="TIGR00052">
    <property type="entry name" value="nudix-type nucleoside diphosphatase, YffH/AdpP family"/>
    <property type="match status" value="1"/>
</dbReference>
<keyword evidence="5" id="KW-0378">Hydrolase</keyword>
<protein>
    <recommendedName>
        <fullName evidence="10">Uridine diphosphate glucose pyrophosphatase NUDT14</fullName>
        <ecNumber evidence="9">3.6.1.45</ecNumber>
    </recommendedName>
    <alternativeName>
        <fullName evidence="11">Nucleoside diphosphate-linked moiety X motif 14</fullName>
    </alternativeName>
</protein>
<feature type="domain" description="Nudix hydrolase" evidence="12">
    <location>
        <begin position="55"/>
        <end position="210"/>
    </location>
</feature>
<dbReference type="FunFam" id="3.90.79.10:FF:000035">
    <property type="entry name" value="Uridine diphosphate glucose pyrophosphatase"/>
    <property type="match status" value="1"/>
</dbReference>
<dbReference type="STRING" id="104421.E2AG91"/>
<evidence type="ECO:0000256" key="11">
    <source>
        <dbReference type="ARBA" id="ARBA00080475"/>
    </source>
</evidence>
<evidence type="ECO:0000256" key="8">
    <source>
        <dbReference type="ARBA" id="ARBA00054674"/>
    </source>
</evidence>
<dbReference type="OMA" id="CLLYHKQ"/>
<dbReference type="KEGG" id="cfo:105252073"/>
<evidence type="ECO:0000259" key="12">
    <source>
        <dbReference type="PROSITE" id="PS51462"/>
    </source>
</evidence>
<evidence type="ECO:0000313" key="14">
    <source>
        <dbReference type="Proteomes" id="UP000000311"/>
    </source>
</evidence>
<evidence type="ECO:0000256" key="4">
    <source>
        <dbReference type="ARBA" id="ARBA00022490"/>
    </source>
</evidence>
<comment type="catalytic activity">
    <reaction evidence="7">
        <text>UDP-sugar + H2O = UMP + alpha-D-aldose 1-phosphate.</text>
        <dbReference type="EC" id="3.6.1.45"/>
    </reaction>
</comment>
<evidence type="ECO:0000256" key="6">
    <source>
        <dbReference type="ARBA" id="ARBA00022842"/>
    </source>
</evidence>
<keyword evidence="14" id="KW-1185">Reference proteome</keyword>
<organism evidence="14">
    <name type="scientific">Camponotus floridanus</name>
    <name type="common">Florida carpenter ant</name>
    <dbReference type="NCBI Taxonomy" id="104421"/>
    <lineage>
        <taxon>Eukaryota</taxon>
        <taxon>Metazoa</taxon>
        <taxon>Ecdysozoa</taxon>
        <taxon>Arthropoda</taxon>
        <taxon>Hexapoda</taxon>
        <taxon>Insecta</taxon>
        <taxon>Pterygota</taxon>
        <taxon>Neoptera</taxon>
        <taxon>Endopterygota</taxon>
        <taxon>Hymenoptera</taxon>
        <taxon>Apocrita</taxon>
        <taxon>Aculeata</taxon>
        <taxon>Formicoidea</taxon>
        <taxon>Formicidae</taxon>
        <taxon>Formicinae</taxon>
        <taxon>Camponotus</taxon>
    </lineage>
</organism>
<dbReference type="InParanoid" id="E2AG91"/>
<comment type="function">
    <text evidence="8">Hydrolyzes UDP-glucose to glucose 1-phosphate and UMP and ADP-ribose to ribose 5-phosphate and AMP. The physiological substrate is probably UDP-glucose. Poor activity on other substrates such as ADP-glucose, CDP-glucose, GDP-glucose and GDP-mannose.</text>
</comment>
<dbReference type="Proteomes" id="UP000000311">
    <property type="component" value="Unassembled WGS sequence"/>
</dbReference>
<evidence type="ECO:0000313" key="13">
    <source>
        <dbReference type="EMBL" id="EFN67582.1"/>
    </source>
</evidence>
<dbReference type="PANTHER" id="PTHR11839">
    <property type="entry name" value="UDP/ADP-SUGAR PYROPHOSPHATASE"/>
    <property type="match status" value="1"/>
</dbReference>
<dbReference type="AlphaFoldDB" id="E2AG91"/>
<comment type="cofactor">
    <cofactor evidence="1">
        <name>Mg(2+)</name>
        <dbReference type="ChEBI" id="CHEBI:18420"/>
    </cofactor>
</comment>
<dbReference type="GO" id="GO:0019693">
    <property type="term" value="P:ribose phosphate metabolic process"/>
    <property type="evidence" value="ECO:0007669"/>
    <property type="project" value="TreeGrafter"/>
</dbReference>
<evidence type="ECO:0000256" key="7">
    <source>
        <dbReference type="ARBA" id="ARBA00051086"/>
    </source>
</evidence>
<dbReference type="SUPFAM" id="SSF55811">
    <property type="entry name" value="Nudix"/>
    <property type="match status" value="1"/>
</dbReference>
<evidence type="ECO:0000256" key="9">
    <source>
        <dbReference type="ARBA" id="ARBA00066480"/>
    </source>
</evidence>
<proteinExistence type="predicted"/>
<dbReference type="EMBL" id="GL439266">
    <property type="protein sequence ID" value="EFN67582.1"/>
    <property type="molecule type" value="Genomic_DNA"/>
</dbReference>
<dbReference type="Gene3D" id="3.90.79.10">
    <property type="entry name" value="Nucleoside Triphosphate Pyrophosphohydrolase"/>
    <property type="match status" value="1"/>
</dbReference>
<dbReference type="InterPro" id="IPR004385">
    <property type="entry name" value="NDP_pyrophosphatase"/>
</dbReference>
<dbReference type="OrthoDB" id="10249920at2759"/>
<evidence type="ECO:0000256" key="1">
    <source>
        <dbReference type="ARBA" id="ARBA00001946"/>
    </source>
</evidence>
<evidence type="ECO:0000256" key="5">
    <source>
        <dbReference type="ARBA" id="ARBA00022801"/>
    </source>
</evidence>
<dbReference type="InterPro" id="IPR000086">
    <property type="entry name" value="NUDIX_hydrolase_dom"/>
</dbReference>
<dbReference type="CDD" id="cd18887">
    <property type="entry name" value="NUDIX_UGPPase_Nudt14"/>
    <property type="match status" value="1"/>
</dbReference>
<comment type="subunit">
    <text evidence="3">Homodimer.</text>
</comment>
<name>E2AG91_CAMFO</name>